<gene>
    <name evidence="1" type="ORF">LCGC14_3078150</name>
</gene>
<dbReference type="SUPFAM" id="SSF51412">
    <property type="entry name" value="Inosine monophosphate dehydrogenase (IMPDH)"/>
    <property type="match status" value="1"/>
</dbReference>
<comment type="caution">
    <text evidence="1">The sequence shown here is derived from an EMBL/GenBank/DDBJ whole genome shotgun (WGS) entry which is preliminary data.</text>
</comment>
<organism evidence="1">
    <name type="scientific">marine sediment metagenome</name>
    <dbReference type="NCBI Taxonomy" id="412755"/>
    <lineage>
        <taxon>unclassified sequences</taxon>
        <taxon>metagenomes</taxon>
        <taxon>ecological metagenomes</taxon>
    </lineage>
</organism>
<proteinExistence type="predicted"/>
<dbReference type="Gene3D" id="3.20.20.70">
    <property type="entry name" value="Aldolase class I"/>
    <property type="match status" value="1"/>
</dbReference>
<feature type="non-terminal residue" evidence="1">
    <location>
        <position position="61"/>
    </location>
</feature>
<dbReference type="AlphaFoldDB" id="A0A0F8Z4S8"/>
<name>A0A0F8Z4S8_9ZZZZ</name>
<dbReference type="EMBL" id="LAZR01065665">
    <property type="protein sequence ID" value="KKK55081.1"/>
    <property type="molecule type" value="Genomic_DNA"/>
</dbReference>
<accession>A0A0F8Z4S8</accession>
<protein>
    <submittedName>
        <fullName evidence="1">Uncharacterized protein</fullName>
    </submittedName>
</protein>
<dbReference type="InterPro" id="IPR013785">
    <property type="entry name" value="Aldolase_TIM"/>
</dbReference>
<sequence>MKELQRLMDRGNEFLGTKVPIMCGAMTWISDVDLVKAVNDAGAFGILAGGNMPPEFLENAI</sequence>
<evidence type="ECO:0000313" key="1">
    <source>
        <dbReference type="EMBL" id="KKK55081.1"/>
    </source>
</evidence>
<reference evidence="1" key="1">
    <citation type="journal article" date="2015" name="Nature">
        <title>Complex archaea that bridge the gap between prokaryotes and eukaryotes.</title>
        <authorList>
            <person name="Spang A."/>
            <person name="Saw J.H."/>
            <person name="Jorgensen S.L."/>
            <person name="Zaremba-Niedzwiedzka K."/>
            <person name="Martijn J."/>
            <person name="Lind A.E."/>
            <person name="van Eijk R."/>
            <person name="Schleper C."/>
            <person name="Guy L."/>
            <person name="Ettema T.J."/>
        </authorList>
    </citation>
    <scope>NUCLEOTIDE SEQUENCE</scope>
</reference>
<dbReference type="Pfam" id="PF03060">
    <property type="entry name" value="NMO"/>
    <property type="match status" value="1"/>
</dbReference>